<dbReference type="SUPFAM" id="SSF101386">
    <property type="entry name" value="all-alpha NTP pyrophosphatases"/>
    <property type="match status" value="1"/>
</dbReference>
<dbReference type="RefSeq" id="WP_089022845.1">
    <property type="nucleotide sequence ID" value="NZ_NIQC01000004.1"/>
</dbReference>
<proteinExistence type="predicted"/>
<dbReference type="AlphaFoldDB" id="A0A226BZZ2"/>
<sequence length="136" mass="15257">MDTNETKCQELQKKVSGLLLRHKSVLDSVTKFQESTARVNRAAVKSATNCGCIQINAKKQTIPEKVSESSIEDYHDFLSTHMQGELCENCKEVVVREIGNHFFYLAALANSLDISLEEALEKETDKIDTLGFFNLS</sequence>
<dbReference type="OrthoDB" id="2988649at2"/>
<dbReference type="Proteomes" id="UP000214588">
    <property type="component" value="Unassembled WGS sequence"/>
</dbReference>
<organism evidence="1 2">
    <name type="scientific">Natranaerobius trueperi</name>
    <dbReference type="NCBI Taxonomy" id="759412"/>
    <lineage>
        <taxon>Bacteria</taxon>
        <taxon>Bacillati</taxon>
        <taxon>Bacillota</taxon>
        <taxon>Clostridia</taxon>
        <taxon>Natranaerobiales</taxon>
        <taxon>Natranaerobiaceae</taxon>
        <taxon>Natranaerobius</taxon>
    </lineage>
</organism>
<evidence type="ECO:0000313" key="2">
    <source>
        <dbReference type="Proteomes" id="UP000214588"/>
    </source>
</evidence>
<dbReference type="Gene3D" id="1.10.287.1080">
    <property type="entry name" value="MazG-like"/>
    <property type="match status" value="1"/>
</dbReference>
<reference evidence="1 2" key="1">
    <citation type="submission" date="2017-06" db="EMBL/GenBank/DDBJ databases">
        <title>Draft Genome Sequence of Natranaerobius trueperi halophilic, alkalithermophilic bacteria from soda lakes.</title>
        <authorList>
            <person name="Zhao B."/>
        </authorList>
    </citation>
    <scope>NUCLEOTIDE SEQUENCE [LARGE SCALE GENOMIC DNA]</scope>
    <source>
        <strain evidence="1 2">DSM 18760</strain>
    </source>
</reference>
<keyword evidence="2" id="KW-1185">Reference proteome</keyword>
<dbReference type="EMBL" id="NIQC01000004">
    <property type="protein sequence ID" value="OWZ84515.1"/>
    <property type="molecule type" value="Genomic_DNA"/>
</dbReference>
<comment type="caution">
    <text evidence="1">The sequence shown here is derived from an EMBL/GenBank/DDBJ whole genome shotgun (WGS) entry which is preliminary data.</text>
</comment>
<evidence type="ECO:0000313" key="1">
    <source>
        <dbReference type="EMBL" id="OWZ84515.1"/>
    </source>
</evidence>
<protein>
    <submittedName>
        <fullName evidence="1">DUF1573 domain-containing protein</fullName>
    </submittedName>
</protein>
<accession>A0A226BZZ2</accession>
<gene>
    <name evidence="1" type="ORF">CDO51_03175</name>
</gene>
<name>A0A226BZZ2_9FIRM</name>